<dbReference type="EMBL" id="PSQE01000007">
    <property type="protein sequence ID" value="RHN49091.1"/>
    <property type="molecule type" value="Genomic_DNA"/>
</dbReference>
<dbReference type="PANTHER" id="PTHR14222">
    <property type="entry name" value="CONDENSIN"/>
    <property type="match status" value="1"/>
</dbReference>
<reference evidence="3" key="1">
    <citation type="journal article" date="2018" name="Nat. Plants">
        <title>Whole-genome landscape of Medicago truncatula symbiotic genes.</title>
        <authorList>
            <person name="Pecrix Y."/>
            <person name="Staton S.E."/>
            <person name="Sallet E."/>
            <person name="Lelandais-Briere C."/>
            <person name="Moreau S."/>
            <person name="Carrere S."/>
            <person name="Blein T."/>
            <person name="Jardinaud M.F."/>
            <person name="Latrasse D."/>
            <person name="Zouine M."/>
            <person name="Zahm M."/>
            <person name="Kreplak J."/>
            <person name="Mayjonade B."/>
            <person name="Satge C."/>
            <person name="Perez M."/>
            <person name="Cauet S."/>
            <person name="Marande W."/>
            <person name="Chantry-Darmon C."/>
            <person name="Lopez-Roques C."/>
            <person name="Bouchez O."/>
            <person name="Berard A."/>
            <person name="Debelle F."/>
            <person name="Munos S."/>
            <person name="Bendahmane A."/>
            <person name="Berges H."/>
            <person name="Niebel A."/>
            <person name="Buitink J."/>
            <person name="Frugier F."/>
            <person name="Benhamed M."/>
            <person name="Crespi M."/>
            <person name="Gouzy J."/>
            <person name="Gamas P."/>
        </authorList>
    </citation>
    <scope>NUCLEOTIDE SEQUENCE [LARGE SCALE GENOMIC DNA]</scope>
    <source>
        <strain evidence="3">cv. Jemalong A17</strain>
    </source>
</reference>
<comment type="caution">
    <text evidence="2">The sequence shown here is derived from an EMBL/GenBank/DDBJ whole genome shotgun (WGS) entry which is preliminary data.</text>
</comment>
<protein>
    <submittedName>
        <fullName evidence="2">Putative condensin subunit 1/Condensin-2 complex subunit D3</fullName>
    </submittedName>
</protein>
<sequence>MIRAKALPSLAQVLRFLSGNDKASVVLKEFLGFDDGNVVDVGGKGINEMLRRRCVDEKAIVRKAALLLVTNLTALLGGATDEVGLKTMGMACSDSLVSIRKAAAAALSEAFRTFSAETFRQRDGYAFPPRNSIPS</sequence>
<accession>A0A396H976</accession>
<dbReference type="InterPro" id="IPR016024">
    <property type="entry name" value="ARM-type_fold"/>
</dbReference>
<gene>
    <name evidence="2" type="ORF">MtrunA17_Chr7g0270751</name>
</gene>
<dbReference type="Gene3D" id="1.25.10.10">
    <property type="entry name" value="Leucine-rich Repeat Variant"/>
    <property type="match status" value="1"/>
</dbReference>
<dbReference type="InterPro" id="IPR026971">
    <property type="entry name" value="CND1/NCAPD3"/>
</dbReference>
<evidence type="ECO:0000256" key="1">
    <source>
        <dbReference type="ARBA" id="ARBA00023067"/>
    </source>
</evidence>
<dbReference type="Proteomes" id="UP000265566">
    <property type="component" value="Chromosome 7"/>
</dbReference>
<evidence type="ECO:0000313" key="2">
    <source>
        <dbReference type="EMBL" id="RHN49091.1"/>
    </source>
</evidence>
<dbReference type="GO" id="GO:0007076">
    <property type="term" value="P:mitotic chromosome condensation"/>
    <property type="evidence" value="ECO:0007669"/>
    <property type="project" value="InterPro"/>
</dbReference>
<keyword evidence="1" id="KW-0226">DNA condensation</keyword>
<proteinExistence type="predicted"/>
<organism evidence="2 3">
    <name type="scientific">Medicago truncatula</name>
    <name type="common">Barrel medic</name>
    <name type="synonym">Medicago tribuloides</name>
    <dbReference type="NCBI Taxonomy" id="3880"/>
    <lineage>
        <taxon>Eukaryota</taxon>
        <taxon>Viridiplantae</taxon>
        <taxon>Streptophyta</taxon>
        <taxon>Embryophyta</taxon>
        <taxon>Tracheophyta</taxon>
        <taxon>Spermatophyta</taxon>
        <taxon>Magnoliopsida</taxon>
        <taxon>eudicotyledons</taxon>
        <taxon>Gunneridae</taxon>
        <taxon>Pentapetalae</taxon>
        <taxon>rosids</taxon>
        <taxon>fabids</taxon>
        <taxon>Fabales</taxon>
        <taxon>Fabaceae</taxon>
        <taxon>Papilionoideae</taxon>
        <taxon>50 kb inversion clade</taxon>
        <taxon>NPAAA clade</taxon>
        <taxon>Hologalegina</taxon>
        <taxon>IRL clade</taxon>
        <taxon>Trifolieae</taxon>
        <taxon>Medicago</taxon>
    </lineage>
</organism>
<name>A0A396H976_MEDTR</name>
<dbReference type="AlphaFoldDB" id="A0A396H976"/>
<dbReference type="Gramene" id="rna43881">
    <property type="protein sequence ID" value="RHN49091.1"/>
    <property type="gene ID" value="gene43881"/>
</dbReference>
<dbReference type="InterPro" id="IPR011989">
    <property type="entry name" value="ARM-like"/>
</dbReference>
<evidence type="ECO:0000313" key="3">
    <source>
        <dbReference type="Proteomes" id="UP000265566"/>
    </source>
</evidence>
<dbReference type="PANTHER" id="PTHR14222:SF1">
    <property type="entry name" value="CONDENSIN-2 COMPLEX SUBUNIT D3"/>
    <property type="match status" value="1"/>
</dbReference>
<dbReference type="SUPFAM" id="SSF48371">
    <property type="entry name" value="ARM repeat"/>
    <property type="match status" value="1"/>
</dbReference>